<dbReference type="InterPro" id="IPR015946">
    <property type="entry name" value="KH_dom-like_a/b"/>
</dbReference>
<dbReference type="InterPro" id="IPR000238">
    <property type="entry name" value="RbfA"/>
</dbReference>
<evidence type="ECO:0000313" key="4">
    <source>
        <dbReference type="Proteomes" id="UP000322976"/>
    </source>
</evidence>
<comment type="subunit">
    <text evidence="2">Monomer. Binds 30S ribosomal subunits, but not 50S ribosomal subunits or 70S ribosomes.</text>
</comment>
<keyword evidence="1 2" id="KW-0690">Ribosome biogenesis</keyword>
<keyword evidence="4" id="KW-1185">Reference proteome</keyword>
<dbReference type="PROSITE" id="PS01319">
    <property type="entry name" value="RBFA"/>
    <property type="match status" value="1"/>
</dbReference>
<dbReference type="Pfam" id="PF02033">
    <property type="entry name" value="RBFA"/>
    <property type="match status" value="1"/>
</dbReference>
<reference evidence="3 4" key="1">
    <citation type="submission" date="2019-08" db="EMBL/GenBank/DDBJ databases">
        <title>Calorimonas adulescens gen. nov., sp. nov., an anaerobic thermophilic bacterium from Sakhalin hot spring.</title>
        <authorList>
            <person name="Khomyakova M.A."/>
            <person name="Merkel A.Y."/>
            <person name="Novikov A."/>
            <person name="Bonch-Osmolovskaya E.A."/>
            <person name="Slobodkin A.I."/>
        </authorList>
    </citation>
    <scope>NUCLEOTIDE SEQUENCE [LARGE SCALE GENOMIC DNA]</scope>
    <source>
        <strain evidence="3 4">A05MB</strain>
    </source>
</reference>
<dbReference type="AlphaFoldDB" id="A0A5D8QFM9"/>
<dbReference type="PANTHER" id="PTHR33515">
    <property type="entry name" value="RIBOSOME-BINDING FACTOR A, CHLOROPLASTIC-RELATED"/>
    <property type="match status" value="1"/>
</dbReference>
<dbReference type="SUPFAM" id="SSF89919">
    <property type="entry name" value="Ribosome-binding factor A, RbfA"/>
    <property type="match status" value="1"/>
</dbReference>
<organism evidence="3 4">
    <name type="scientific">Calorimonas adulescens</name>
    <dbReference type="NCBI Taxonomy" id="2606906"/>
    <lineage>
        <taxon>Bacteria</taxon>
        <taxon>Bacillati</taxon>
        <taxon>Bacillota</taxon>
        <taxon>Clostridia</taxon>
        <taxon>Thermoanaerobacterales</taxon>
        <taxon>Thermoanaerobacteraceae</taxon>
        <taxon>Calorimonas</taxon>
    </lineage>
</organism>
<dbReference type="Proteomes" id="UP000322976">
    <property type="component" value="Unassembled WGS sequence"/>
</dbReference>
<evidence type="ECO:0000313" key="3">
    <source>
        <dbReference type="EMBL" id="TZE83311.1"/>
    </source>
</evidence>
<dbReference type="InterPro" id="IPR023799">
    <property type="entry name" value="RbfA_dom_sf"/>
</dbReference>
<dbReference type="GO" id="GO:0005829">
    <property type="term" value="C:cytosol"/>
    <property type="evidence" value="ECO:0007669"/>
    <property type="project" value="TreeGrafter"/>
</dbReference>
<protein>
    <recommendedName>
        <fullName evidence="2">Ribosome-binding factor A</fullName>
    </recommendedName>
</protein>
<evidence type="ECO:0000256" key="2">
    <source>
        <dbReference type="HAMAP-Rule" id="MF_00003"/>
    </source>
</evidence>
<dbReference type="EMBL" id="VTPS01000001">
    <property type="protein sequence ID" value="TZE83311.1"/>
    <property type="molecule type" value="Genomic_DNA"/>
</dbReference>
<comment type="similarity">
    <text evidence="2">Belongs to the RbfA family.</text>
</comment>
<dbReference type="PANTHER" id="PTHR33515:SF1">
    <property type="entry name" value="RIBOSOME-BINDING FACTOR A, CHLOROPLASTIC-RELATED"/>
    <property type="match status" value="1"/>
</dbReference>
<accession>A0A5D8QFM9</accession>
<dbReference type="InterPro" id="IPR020053">
    <property type="entry name" value="Ribosome-bd_factorA_CS"/>
</dbReference>
<proteinExistence type="inferred from homology"/>
<comment type="subcellular location">
    <subcellularLocation>
        <location evidence="2">Cytoplasm</location>
    </subcellularLocation>
</comment>
<dbReference type="GO" id="GO:0043024">
    <property type="term" value="F:ribosomal small subunit binding"/>
    <property type="evidence" value="ECO:0007669"/>
    <property type="project" value="TreeGrafter"/>
</dbReference>
<gene>
    <name evidence="2 3" type="primary">rbfA</name>
    <name evidence="3" type="ORF">FWJ32_00025</name>
</gene>
<comment type="function">
    <text evidence="2">One of several proteins that assist in the late maturation steps of the functional core of the 30S ribosomal subunit. Associates with free 30S ribosomal subunits (but not with 30S subunits that are part of 70S ribosomes or polysomes). Required for efficient processing of 16S rRNA. May interact with the 5'-terminal helix region of 16S rRNA.</text>
</comment>
<dbReference type="HAMAP" id="MF_00003">
    <property type="entry name" value="RbfA"/>
    <property type="match status" value="1"/>
</dbReference>
<dbReference type="GO" id="GO:0030490">
    <property type="term" value="P:maturation of SSU-rRNA"/>
    <property type="evidence" value="ECO:0007669"/>
    <property type="project" value="UniProtKB-UniRule"/>
</dbReference>
<dbReference type="RefSeq" id="WP_149543929.1">
    <property type="nucleotide sequence ID" value="NZ_VTPS01000001.1"/>
</dbReference>
<evidence type="ECO:0000256" key="1">
    <source>
        <dbReference type="ARBA" id="ARBA00022517"/>
    </source>
</evidence>
<sequence length="119" mass="13668">MSIKNERVAEEIKRDIGIIIKNELKDPRISELCSITKVKLSNDFSYSKIFVSVYGDEVVKTNTLQGLKNASGYIRRELSKRLKIKHVPEINFILDDSIESGIRISKIIDELKEKENDSK</sequence>
<keyword evidence="2" id="KW-0963">Cytoplasm</keyword>
<dbReference type="Gene3D" id="3.30.300.20">
    <property type="match status" value="1"/>
</dbReference>
<name>A0A5D8QFM9_9THEO</name>
<dbReference type="NCBIfam" id="TIGR00082">
    <property type="entry name" value="rbfA"/>
    <property type="match status" value="1"/>
</dbReference>
<comment type="caution">
    <text evidence="3">The sequence shown here is derived from an EMBL/GenBank/DDBJ whole genome shotgun (WGS) entry which is preliminary data.</text>
</comment>